<dbReference type="SMART" id="SM00577">
    <property type="entry name" value="CPDc"/>
    <property type="match status" value="1"/>
</dbReference>
<evidence type="ECO:0000259" key="1">
    <source>
        <dbReference type="PROSITE" id="PS50969"/>
    </source>
</evidence>
<dbReference type="InterPro" id="IPR011948">
    <property type="entry name" value="Dullard_phosphatase"/>
</dbReference>
<dbReference type="NCBIfam" id="TIGR02251">
    <property type="entry name" value="HIF-SF_euk"/>
    <property type="match status" value="1"/>
</dbReference>
<dbReference type="SUPFAM" id="SSF56784">
    <property type="entry name" value="HAD-like"/>
    <property type="match status" value="1"/>
</dbReference>
<dbReference type="InterPro" id="IPR023214">
    <property type="entry name" value="HAD_sf"/>
</dbReference>
<organism evidence="2 3">
    <name type="scientific">Anaeramoeba flamelloides</name>
    <dbReference type="NCBI Taxonomy" id="1746091"/>
    <lineage>
        <taxon>Eukaryota</taxon>
        <taxon>Metamonada</taxon>
        <taxon>Anaeramoebidae</taxon>
        <taxon>Anaeramoeba</taxon>
    </lineage>
</organism>
<gene>
    <name evidence="2" type="ORF">M0813_13224</name>
</gene>
<dbReference type="PANTHER" id="PTHR12210">
    <property type="entry name" value="DULLARD PROTEIN PHOSPHATASE"/>
    <property type="match status" value="1"/>
</dbReference>
<comment type="caution">
    <text evidence="2">The sequence shown here is derived from an EMBL/GenBank/DDBJ whole genome shotgun (WGS) entry which is preliminary data.</text>
</comment>
<evidence type="ECO:0000313" key="2">
    <source>
        <dbReference type="EMBL" id="KAJ6253807.1"/>
    </source>
</evidence>
<protein>
    <submittedName>
        <fullName evidence="2">Ctd nuclear envelope phosphatase 1</fullName>
    </submittedName>
</protein>
<name>A0ABQ8ZAA9_9EUKA</name>
<accession>A0ABQ8ZAA9</accession>
<dbReference type="Pfam" id="PF03031">
    <property type="entry name" value="NIF"/>
    <property type="match status" value="1"/>
</dbReference>
<dbReference type="InterPro" id="IPR004274">
    <property type="entry name" value="FCP1_dom"/>
</dbReference>
<reference evidence="2" key="1">
    <citation type="submission" date="2022-08" db="EMBL/GenBank/DDBJ databases">
        <title>Novel sulfate-reducing endosymbionts in the free-living metamonad Anaeramoeba.</title>
        <authorList>
            <person name="Jerlstrom-Hultqvist J."/>
            <person name="Cepicka I."/>
            <person name="Gallot-Lavallee L."/>
            <person name="Salas-Leiva D."/>
            <person name="Curtis B.A."/>
            <person name="Zahonova K."/>
            <person name="Pipaliya S."/>
            <person name="Dacks J."/>
            <person name="Roger A.J."/>
        </authorList>
    </citation>
    <scope>NUCLEOTIDE SEQUENCE</scope>
    <source>
        <strain evidence="2">Schooner1</strain>
    </source>
</reference>
<feature type="domain" description="FCP1 homology" evidence="1">
    <location>
        <begin position="48"/>
        <end position="208"/>
    </location>
</feature>
<dbReference type="InterPro" id="IPR050365">
    <property type="entry name" value="TIM50"/>
</dbReference>
<dbReference type="CDD" id="cd07521">
    <property type="entry name" value="HAD_FCP1-like"/>
    <property type="match status" value="1"/>
</dbReference>
<proteinExistence type="predicted"/>
<dbReference type="Gene3D" id="3.40.50.1000">
    <property type="entry name" value="HAD superfamily/HAD-like"/>
    <property type="match status" value="1"/>
</dbReference>
<evidence type="ECO:0000313" key="3">
    <source>
        <dbReference type="Proteomes" id="UP001150062"/>
    </source>
</evidence>
<dbReference type="EMBL" id="JAOAOG010000028">
    <property type="protein sequence ID" value="KAJ6253807.1"/>
    <property type="molecule type" value="Genomic_DNA"/>
</dbReference>
<sequence length="225" mass="27130">MLLSSQKRYSKKEYQTKNKYPKYIPFDENFIWYWDLYFETGLIQEKLSRRNKITLVLDLDETLIHSNQIRLPGLNYDFTVSLKVKEAQTMFYVYKRPHVSEFLSQISKWFNIVIYTSSVQEYADPIIDFLDPNGYIKDRLYRCNCEQMSRNWIKDLSCVTNNFKKCVLVDNSPLAFSRNWKNGIQIKTWFGNPLDRELVKLLTFLDALRSLKDVRHILEYRKDWN</sequence>
<dbReference type="PROSITE" id="PS50969">
    <property type="entry name" value="FCP1"/>
    <property type="match status" value="1"/>
</dbReference>
<dbReference type="InterPro" id="IPR036412">
    <property type="entry name" value="HAD-like_sf"/>
</dbReference>
<dbReference type="Proteomes" id="UP001150062">
    <property type="component" value="Unassembled WGS sequence"/>
</dbReference>
<keyword evidence="3" id="KW-1185">Reference proteome</keyword>